<proteinExistence type="predicted"/>
<dbReference type="RefSeq" id="WP_022397198.1">
    <property type="nucleotide sequence ID" value="NZ_CP029701.1"/>
</dbReference>
<protein>
    <submittedName>
        <fullName evidence="1">Uncharacterized protein</fullName>
    </submittedName>
</protein>
<dbReference type="EMBL" id="CP029701">
    <property type="protein sequence ID" value="QHV62276.1"/>
    <property type="molecule type" value="Genomic_DNA"/>
</dbReference>
<sequence length="168" mass="18642">MNNKMILAAGISLLSMNVLNGEITGEHTMWSGTHLNYDGVSIINKPALPQKGVEAKKGVKNAYNIMPGKVTVITSLNKNPQEKQEWLYKKIHEVRISMTGNIYVALIFADTKNDVPFAYDPNKFGTSGTLYSQVYITALHKVTKMENKSDFGTSGKDEDPTFTLVKKI</sequence>
<name>A0AAE6W003_9BACT</name>
<gene>
    <name evidence="1" type="ORF">DMI76_02335</name>
</gene>
<evidence type="ECO:0000313" key="2">
    <source>
        <dbReference type="Proteomes" id="UP000642553"/>
    </source>
</evidence>
<accession>A0AAE6W003</accession>
<evidence type="ECO:0000313" key="1">
    <source>
        <dbReference type="EMBL" id="QHV62276.1"/>
    </source>
</evidence>
<organism evidence="1 2">
    <name type="scientific">Akkermansia massiliensis</name>
    <dbReference type="NCBI Taxonomy" id="2927224"/>
    <lineage>
        <taxon>Bacteria</taxon>
        <taxon>Pseudomonadati</taxon>
        <taxon>Verrucomicrobiota</taxon>
        <taxon>Verrucomicrobiia</taxon>
        <taxon>Verrucomicrobiales</taxon>
        <taxon>Akkermansiaceae</taxon>
        <taxon>Akkermansia</taxon>
    </lineage>
</organism>
<dbReference type="Proteomes" id="UP000642553">
    <property type="component" value="Chromosome"/>
</dbReference>
<dbReference type="AlphaFoldDB" id="A0AAE6W003"/>
<reference evidence="1" key="1">
    <citation type="submission" date="2018-05" db="EMBL/GenBank/DDBJ databases">
        <title>Complete genome sequnece of Akkermansia muciniphila EB-AMDK-40.</title>
        <authorList>
            <person name="Nam Y.-D."/>
            <person name="Chung W.-H."/>
            <person name="Park Y.S."/>
            <person name="Kang J."/>
        </authorList>
    </citation>
    <scope>NUCLEOTIDE SEQUENCE</scope>
    <source>
        <strain evidence="1">EB-AMDK-40</strain>
    </source>
</reference>